<gene>
    <name evidence="3" type="ORF">BEP19_07515</name>
</gene>
<protein>
    <recommendedName>
        <fullName evidence="2">Flagellar hook-length control protein-like C-terminal domain-containing protein</fullName>
    </recommendedName>
</protein>
<evidence type="ECO:0000256" key="1">
    <source>
        <dbReference type="SAM" id="MobiDB-lite"/>
    </source>
</evidence>
<comment type="caution">
    <text evidence="3">The sequence shown here is derived from an EMBL/GenBank/DDBJ whole genome shotgun (WGS) entry which is preliminary data.</text>
</comment>
<dbReference type="Proteomes" id="UP000284219">
    <property type="component" value="Unassembled WGS sequence"/>
</dbReference>
<dbReference type="CDD" id="cd17470">
    <property type="entry name" value="T3SS_Flik_C"/>
    <property type="match status" value="1"/>
</dbReference>
<dbReference type="OrthoDB" id="2380967at2"/>
<proteinExistence type="predicted"/>
<dbReference type="RefSeq" id="WP_120189509.1">
    <property type="nucleotide sequence ID" value="NZ_MCHY01000008.1"/>
</dbReference>
<name>A0A419SJP9_9BACL</name>
<feature type="region of interest" description="Disordered" evidence="1">
    <location>
        <begin position="380"/>
        <end position="410"/>
    </location>
</feature>
<dbReference type="EMBL" id="MCHY01000008">
    <property type="protein sequence ID" value="RKD24243.1"/>
    <property type="molecule type" value="Genomic_DNA"/>
</dbReference>
<reference evidence="3 4" key="1">
    <citation type="submission" date="2016-08" db="EMBL/GenBank/DDBJ databases">
        <title>Novel Firmicute Genomes.</title>
        <authorList>
            <person name="Poppleton D.I."/>
            <person name="Gribaldo S."/>
        </authorList>
    </citation>
    <scope>NUCLEOTIDE SEQUENCE [LARGE SCALE GENOMIC DNA]</scope>
    <source>
        <strain evidence="3 4">RAOx-1</strain>
    </source>
</reference>
<feature type="compositionally biased region" description="Low complexity" evidence="1">
    <location>
        <begin position="381"/>
        <end position="404"/>
    </location>
</feature>
<dbReference type="InterPro" id="IPR038610">
    <property type="entry name" value="FliK-like_C_sf"/>
</dbReference>
<feature type="domain" description="Flagellar hook-length control protein-like C-terminal" evidence="2">
    <location>
        <begin position="307"/>
        <end position="377"/>
    </location>
</feature>
<evidence type="ECO:0000313" key="3">
    <source>
        <dbReference type="EMBL" id="RKD24243.1"/>
    </source>
</evidence>
<evidence type="ECO:0000313" key="4">
    <source>
        <dbReference type="Proteomes" id="UP000284219"/>
    </source>
</evidence>
<dbReference type="Pfam" id="PF02120">
    <property type="entry name" value="Flg_hook"/>
    <property type="match status" value="1"/>
</dbReference>
<accession>A0A419SJP9</accession>
<sequence>MLISESLQTPVQNTSLQVGKAGAPDSTATNAFSVLFGEFQSLTELRELDSPKTIEQEQLEEMKDEIVALLAVWLSNFDHIADEQIKESIRSARETPLSKEGIQSLLQALGQQVDTPDDLIQQFKGIADRIEGSSNQNAILESISSSVFEYLGMNQSASGEENSNNPENLIDQIMRSINKETSIESQRWMPFSAQVGVQGRTFNEVPLNITASDELTIQVEHQEASIEEIVQQSPEEMVIIGEEFLDVNVNTQRSNMGTTFPAFNLSFNHSIQSQEQNVDSAKIHQERLVPEMTEFLVSKLQISNLLNGTEARVSLYPEHLGHLDVRVVLQEGQMVAQFIAETTLGKDLLEAQLAGLRQSLQQNGIQVTKIDVQTAAETGLQNQQQQSQTRSGTYQQQHQAKQRQSSVSRVGQLNQGEVSGVYDQTLTNSGNRAQHSDTSIDLTA</sequence>
<evidence type="ECO:0000259" key="2">
    <source>
        <dbReference type="Pfam" id="PF02120"/>
    </source>
</evidence>
<organism evidence="3 4">
    <name type="scientific">Ammoniphilus oxalaticus</name>
    <dbReference type="NCBI Taxonomy" id="66863"/>
    <lineage>
        <taxon>Bacteria</taxon>
        <taxon>Bacillati</taxon>
        <taxon>Bacillota</taxon>
        <taxon>Bacilli</taxon>
        <taxon>Bacillales</taxon>
        <taxon>Paenibacillaceae</taxon>
        <taxon>Aneurinibacillus group</taxon>
        <taxon>Ammoniphilus</taxon>
    </lineage>
</organism>
<feature type="region of interest" description="Disordered" evidence="1">
    <location>
        <begin position="423"/>
        <end position="444"/>
    </location>
</feature>
<dbReference type="AlphaFoldDB" id="A0A419SJP9"/>
<keyword evidence="4" id="KW-1185">Reference proteome</keyword>
<dbReference type="InterPro" id="IPR021136">
    <property type="entry name" value="Flagellar_hook_control-like_C"/>
</dbReference>
<dbReference type="Gene3D" id="3.30.750.140">
    <property type="match status" value="1"/>
</dbReference>